<gene>
    <name evidence="2" type="ORF">K504DRAFT_378391</name>
</gene>
<dbReference type="Proteomes" id="UP000799428">
    <property type="component" value="Unassembled WGS sequence"/>
</dbReference>
<dbReference type="OrthoDB" id="3788658at2759"/>
<sequence>MCCPTCNRRVQDMHARPSGPWLLDVSLVTLTFKCAFTASSPAWISLNTVLNNIIDNVNHTPHHTTFTTWSPCLSNRHKVAILTTASETCANSTSSVFAPVVGYLNTAPSVTHMFLDYAVLTLAPTTPDQKIACDIITVQAPNPGVAGAIGKRFGWDPKHSSLLKQLQVCAPAAFSRPGDLIRDFWAWAELRDVGDPRTPSRSNSLGSENEGVLFSTNSDEKNMAMFFPEDEEDHERRRAPNDDETLVMIFQWNCHEAGDRFKHPMRISYGQNSQEVGSDLYDRQVAHPVRQLEGVGAQVDTLKLELRGVGERILAPGKSGDGAARERSGSRTLGVMTGLGERVSGFWR</sequence>
<evidence type="ECO:0000256" key="1">
    <source>
        <dbReference type="SAM" id="MobiDB-lite"/>
    </source>
</evidence>
<name>A0A6G1K9S4_9PLEO</name>
<reference evidence="2" key="1">
    <citation type="journal article" date="2020" name="Stud. Mycol.">
        <title>101 Dothideomycetes genomes: a test case for predicting lifestyles and emergence of pathogens.</title>
        <authorList>
            <person name="Haridas S."/>
            <person name="Albert R."/>
            <person name="Binder M."/>
            <person name="Bloem J."/>
            <person name="Labutti K."/>
            <person name="Salamov A."/>
            <person name="Andreopoulos B."/>
            <person name="Baker S."/>
            <person name="Barry K."/>
            <person name="Bills G."/>
            <person name="Bluhm B."/>
            <person name="Cannon C."/>
            <person name="Castanera R."/>
            <person name="Culley D."/>
            <person name="Daum C."/>
            <person name="Ezra D."/>
            <person name="Gonzalez J."/>
            <person name="Henrissat B."/>
            <person name="Kuo A."/>
            <person name="Liang C."/>
            <person name="Lipzen A."/>
            <person name="Lutzoni F."/>
            <person name="Magnuson J."/>
            <person name="Mondo S."/>
            <person name="Nolan M."/>
            <person name="Ohm R."/>
            <person name="Pangilinan J."/>
            <person name="Park H.-J."/>
            <person name="Ramirez L."/>
            <person name="Alfaro M."/>
            <person name="Sun H."/>
            <person name="Tritt A."/>
            <person name="Yoshinaga Y."/>
            <person name="Zwiers L.-H."/>
            <person name="Turgeon B."/>
            <person name="Goodwin S."/>
            <person name="Spatafora J."/>
            <person name="Crous P."/>
            <person name="Grigoriev I."/>
        </authorList>
    </citation>
    <scope>NUCLEOTIDE SEQUENCE</scope>
    <source>
        <strain evidence="2">CBS 279.74</strain>
    </source>
</reference>
<evidence type="ECO:0000313" key="2">
    <source>
        <dbReference type="EMBL" id="KAF2709373.1"/>
    </source>
</evidence>
<feature type="region of interest" description="Disordered" evidence="1">
    <location>
        <begin position="195"/>
        <end position="214"/>
    </location>
</feature>
<evidence type="ECO:0000313" key="3">
    <source>
        <dbReference type="Proteomes" id="UP000799428"/>
    </source>
</evidence>
<organism evidence="2 3">
    <name type="scientific">Pleomassaria siparia CBS 279.74</name>
    <dbReference type="NCBI Taxonomy" id="1314801"/>
    <lineage>
        <taxon>Eukaryota</taxon>
        <taxon>Fungi</taxon>
        <taxon>Dikarya</taxon>
        <taxon>Ascomycota</taxon>
        <taxon>Pezizomycotina</taxon>
        <taxon>Dothideomycetes</taxon>
        <taxon>Pleosporomycetidae</taxon>
        <taxon>Pleosporales</taxon>
        <taxon>Pleomassariaceae</taxon>
        <taxon>Pleomassaria</taxon>
    </lineage>
</organism>
<dbReference type="EMBL" id="MU005770">
    <property type="protein sequence ID" value="KAF2709373.1"/>
    <property type="molecule type" value="Genomic_DNA"/>
</dbReference>
<keyword evidence="3" id="KW-1185">Reference proteome</keyword>
<proteinExistence type="predicted"/>
<accession>A0A6G1K9S4</accession>
<protein>
    <submittedName>
        <fullName evidence="2">Uncharacterized protein</fullName>
    </submittedName>
</protein>
<dbReference type="AlphaFoldDB" id="A0A6G1K9S4"/>